<evidence type="ECO:0000313" key="2">
    <source>
        <dbReference type="EMBL" id="ATZ18467.1"/>
    </source>
</evidence>
<gene>
    <name evidence="2" type="ORF">ESOMN_v1c00820</name>
</gene>
<keyword evidence="1" id="KW-0472">Membrane</keyword>
<dbReference type="EMBL" id="CP024965">
    <property type="protein sequence ID" value="ATZ18467.1"/>
    <property type="molecule type" value="Genomic_DNA"/>
</dbReference>
<organism evidence="2 3">
    <name type="scientific">Williamsoniiplasma somnilux</name>
    <dbReference type="NCBI Taxonomy" id="215578"/>
    <lineage>
        <taxon>Bacteria</taxon>
        <taxon>Bacillati</taxon>
        <taxon>Mycoplasmatota</taxon>
        <taxon>Mollicutes</taxon>
        <taxon>Entomoplasmatales</taxon>
        <taxon>Williamsoniiplasma</taxon>
    </lineage>
</organism>
<evidence type="ECO:0000256" key="1">
    <source>
        <dbReference type="SAM" id="Phobius"/>
    </source>
</evidence>
<dbReference type="KEGG" id="esx:ESOMN_v1c00820"/>
<keyword evidence="1" id="KW-1133">Transmembrane helix</keyword>
<reference evidence="2 3" key="1">
    <citation type="submission" date="2017-11" db="EMBL/GenBank/DDBJ databases">
        <title>Genome sequence of Entomoplasma somnilux PYAN-1 (ATCC 49194).</title>
        <authorList>
            <person name="Lo W.-S."/>
            <person name="Gasparich G.E."/>
            <person name="Kuo C.-H."/>
        </authorList>
    </citation>
    <scope>NUCLEOTIDE SEQUENCE [LARGE SCALE GENOMIC DNA]</scope>
    <source>
        <strain evidence="2 3">PYAN-1</strain>
    </source>
</reference>
<evidence type="ECO:0000313" key="3">
    <source>
        <dbReference type="Proteomes" id="UP000232230"/>
    </source>
</evidence>
<keyword evidence="3" id="KW-1185">Reference proteome</keyword>
<protein>
    <submittedName>
        <fullName evidence="2">Uncharacterized protein</fullName>
    </submittedName>
</protein>
<name>A0A2K8NXF4_9MOLU</name>
<proteinExistence type="predicted"/>
<dbReference type="AlphaFoldDB" id="A0A2K8NXF4"/>
<keyword evidence="1" id="KW-0812">Transmembrane</keyword>
<accession>A0A2K8NXF4</accession>
<dbReference type="Proteomes" id="UP000232230">
    <property type="component" value="Chromosome"/>
</dbReference>
<feature type="transmembrane region" description="Helical" evidence="1">
    <location>
        <begin position="27"/>
        <end position="49"/>
    </location>
</feature>
<sequence length="193" mass="22160">MINSKQKNNNEKTEADKLTNQNWKIKWLTILSATLTALVIGTFIWLFVLNDKLNSTRKIISRLDQISLEINVKVAPNSAEDNDFIEDVKPALSYHYKDEKLKNFLGLTLGDWLQKQTNIFKLSPPSQYGIYVENILNAKIDKGWWSVSSSTDEECLKNAEQDQNGIKYSSPVGVSYLYLQPGYNEFTFWAVKL</sequence>
<dbReference type="RefSeq" id="WP_024863846.1">
    <property type="nucleotide sequence ID" value="NZ_CP024965.1"/>
</dbReference>